<reference evidence="2 3" key="1">
    <citation type="submission" date="2019-03" db="EMBL/GenBank/DDBJ databases">
        <title>Genomic Encyclopedia of Type Strains, Phase IV (KMG-IV): sequencing the most valuable type-strain genomes for metagenomic binning, comparative biology and taxonomic classification.</title>
        <authorList>
            <person name="Goeker M."/>
        </authorList>
    </citation>
    <scope>NUCLEOTIDE SEQUENCE [LARGE SCALE GENOMIC DNA]</scope>
    <source>
        <strain evidence="2 3">DSM 19605</strain>
    </source>
</reference>
<dbReference type="PROSITE" id="PS50206">
    <property type="entry name" value="RHODANESE_3"/>
    <property type="match status" value="1"/>
</dbReference>
<name>A0A4R6UCN2_9BURK</name>
<dbReference type="SMART" id="SM00450">
    <property type="entry name" value="RHOD"/>
    <property type="match status" value="1"/>
</dbReference>
<dbReference type="OrthoDB" id="9789585at2"/>
<keyword evidence="3" id="KW-1185">Reference proteome</keyword>
<gene>
    <name evidence="2" type="ORF">DFR43_1053</name>
</gene>
<accession>A0A4R6UCN2</accession>
<dbReference type="InterPro" id="IPR036873">
    <property type="entry name" value="Rhodanese-like_dom_sf"/>
</dbReference>
<sequence>MKRRRWLSAGRCIGGVAVALVMAAGAWGIDVDQVPANKRSSSGLHLTAVEAAAMKAQLGDRVLMIDIRSRAEAMFVGMASAVDFLVPLLDFPEFWEWSDQNNEYVLQANPRFVRDIEERLQAKGLTKNDPVILICRSGVRSNAASGLLADMGFAQAYTVIDGFEGDVARDGEHKGQRVVNGWKNAKLPWTYRLEKAKMYLAPL</sequence>
<dbReference type="RefSeq" id="WP_133596367.1">
    <property type="nucleotide sequence ID" value="NZ_SNYL01000005.1"/>
</dbReference>
<dbReference type="Gene3D" id="3.40.250.10">
    <property type="entry name" value="Rhodanese-like domain"/>
    <property type="match status" value="1"/>
</dbReference>
<dbReference type="InterPro" id="IPR001763">
    <property type="entry name" value="Rhodanese-like_dom"/>
</dbReference>
<organism evidence="2 3">
    <name type="scientific">Tepidicella xavieri</name>
    <dbReference type="NCBI Taxonomy" id="360241"/>
    <lineage>
        <taxon>Bacteria</taxon>
        <taxon>Pseudomonadati</taxon>
        <taxon>Pseudomonadota</taxon>
        <taxon>Betaproteobacteria</taxon>
        <taxon>Burkholderiales</taxon>
        <taxon>Tepidicella</taxon>
    </lineage>
</organism>
<feature type="domain" description="Rhodanese" evidence="1">
    <location>
        <begin position="58"/>
        <end position="175"/>
    </location>
</feature>
<dbReference type="Proteomes" id="UP000295510">
    <property type="component" value="Unassembled WGS sequence"/>
</dbReference>
<evidence type="ECO:0000313" key="2">
    <source>
        <dbReference type="EMBL" id="TDQ43656.1"/>
    </source>
</evidence>
<protein>
    <submittedName>
        <fullName evidence="2">Rhodanese-like domain-containing protein</fullName>
    </submittedName>
</protein>
<dbReference type="EMBL" id="SNYL01000005">
    <property type="protein sequence ID" value="TDQ43656.1"/>
    <property type="molecule type" value="Genomic_DNA"/>
</dbReference>
<evidence type="ECO:0000259" key="1">
    <source>
        <dbReference type="PROSITE" id="PS50206"/>
    </source>
</evidence>
<comment type="caution">
    <text evidence="2">The sequence shown here is derived from an EMBL/GenBank/DDBJ whole genome shotgun (WGS) entry which is preliminary data.</text>
</comment>
<dbReference type="AlphaFoldDB" id="A0A4R6UCN2"/>
<dbReference type="SUPFAM" id="SSF52821">
    <property type="entry name" value="Rhodanese/Cell cycle control phosphatase"/>
    <property type="match status" value="1"/>
</dbReference>
<dbReference type="Pfam" id="PF00581">
    <property type="entry name" value="Rhodanese"/>
    <property type="match status" value="1"/>
</dbReference>
<evidence type="ECO:0000313" key="3">
    <source>
        <dbReference type="Proteomes" id="UP000295510"/>
    </source>
</evidence>
<proteinExistence type="predicted"/>